<evidence type="ECO:0000313" key="3">
    <source>
        <dbReference type="Proteomes" id="UP000694556"/>
    </source>
</evidence>
<accession>A0A8C3CMJ9</accession>
<proteinExistence type="predicted"/>
<dbReference type="Proteomes" id="UP000694556">
    <property type="component" value="Chromosome 11"/>
</dbReference>
<reference evidence="2" key="1">
    <citation type="submission" date="2018-09" db="EMBL/GenBank/DDBJ databases">
        <title>Common duck and Muscovy duck high density SNP chip.</title>
        <authorList>
            <person name="Vignal A."/>
            <person name="Thebault N."/>
            <person name="Warren W.C."/>
        </authorList>
    </citation>
    <scope>NUCLEOTIDE SEQUENCE [LARGE SCALE GENOMIC DNA]</scope>
</reference>
<dbReference type="Ensembl" id="ENSCMMT00000025035.1">
    <property type="protein sequence ID" value="ENSCMMP00000022865.1"/>
    <property type="gene ID" value="ENSCMMG00000014296.1"/>
</dbReference>
<organism evidence="2 3">
    <name type="scientific">Cairina moschata</name>
    <name type="common">Muscovy duck</name>
    <dbReference type="NCBI Taxonomy" id="8855"/>
    <lineage>
        <taxon>Eukaryota</taxon>
        <taxon>Metazoa</taxon>
        <taxon>Chordata</taxon>
        <taxon>Craniata</taxon>
        <taxon>Vertebrata</taxon>
        <taxon>Euteleostomi</taxon>
        <taxon>Archelosauria</taxon>
        <taxon>Archosauria</taxon>
        <taxon>Dinosauria</taxon>
        <taxon>Saurischia</taxon>
        <taxon>Theropoda</taxon>
        <taxon>Coelurosauria</taxon>
        <taxon>Aves</taxon>
        <taxon>Neognathae</taxon>
        <taxon>Galloanserae</taxon>
        <taxon>Anseriformes</taxon>
        <taxon>Anatidae</taxon>
        <taxon>Anatinae</taxon>
        <taxon>Cairina</taxon>
    </lineage>
</organism>
<dbReference type="AlphaFoldDB" id="A0A8C3CMJ9"/>
<evidence type="ECO:0000313" key="2">
    <source>
        <dbReference type="Ensembl" id="ENSCMMP00000022865.1"/>
    </source>
</evidence>
<feature type="compositionally biased region" description="Basic residues" evidence="1">
    <location>
        <begin position="1"/>
        <end position="11"/>
    </location>
</feature>
<feature type="region of interest" description="Disordered" evidence="1">
    <location>
        <begin position="104"/>
        <end position="136"/>
    </location>
</feature>
<sequence>MKPGPRGKRLPWGHSGGHRGVAAPPRWPWAQVHRGRLVKTSQSPKLFAEEMSHQVGTVPLGGPHVTGMGRARWQWWGRSGQSGHIPGCGHCQRVGVLRLGDCSRTRGHRRRPQDEPPGTGELHATDPAGQGPPVPPALALAELLGEQLQAGKCQHPLHVLHHPSHHITGQTWLLLGTHGCSGPSPLVLAADDFQSPFSGPWRPKNTVGWGQASGSVLHPQHLAGGDTWWCPQAVAGVASTAAFFLCEGLLGQHFDVVPNGVAEPQPGDLFLFPLASGGPGWWGAHAGVYCGNGEIIHLEGEWRGEHPCTRDMGHSISSLVTPTLLGDLNPI</sequence>
<evidence type="ECO:0000256" key="1">
    <source>
        <dbReference type="SAM" id="MobiDB-lite"/>
    </source>
</evidence>
<name>A0A8C3CMJ9_CAIMO</name>
<keyword evidence="3" id="KW-1185">Reference proteome</keyword>
<protein>
    <submittedName>
        <fullName evidence="2">Uncharacterized protein</fullName>
    </submittedName>
</protein>
<reference evidence="2" key="3">
    <citation type="submission" date="2025-09" db="UniProtKB">
        <authorList>
            <consortium name="Ensembl"/>
        </authorList>
    </citation>
    <scope>IDENTIFICATION</scope>
</reference>
<feature type="region of interest" description="Disordered" evidence="1">
    <location>
        <begin position="1"/>
        <end position="25"/>
    </location>
</feature>
<reference evidence="2" key="2">
    <citation type="submission" date="2025-08" db="UniProtKB">
        <authorList>
            <consortium name="Ensembl"/>
        </authorList>
    </citation>
    <scope>IDENTIFICATION</scope>
</reference>